<name>A0A0A8Z3C1_ARUDO</name>
<accession>A0A0A8Z3C1</accession>
<proteinExistence type="predicted"/>
<reference evidence="1" key="1">
    <citation type="submission" date="2014-09" db="EMBL/GenBank/DDBJ databases">
        <authorList>
            <person name="Magalhaes I.L.F."/>
            <person name="Oliveira U."/>
            <person name="Santos F.R."/>
            <person name="Vidigal T.H.D.A."/>
            <person name="Brescovit A.D."/>
            <person name="Santos A.J."/>
        </authorList>
    </citation>
    <scope>NUCLEOTIDE SEQUENCE</scope>
    <source>
        <tissue evidence="1">Shoot tissue taken approximately 20 cm above the soil surface</tissue>
    </source>
</reference>
<evidence type="ECO:0000313" key="1">
    <source>
        <dbReference type="EMBL" id="JAD29352.1"/>
    </source>
</evidence>
<organism evidence="1">
    <name type="scientific">Arundo donax</name>
    <name type="common">Giant reed</name>
    <name type="synonym">Donax arundinaceus</name>
    <dbReference type="NCBI Taxonomy" id="35708"/>
    <lineage>
        <taxon>Eukaryota</taxon>
        <taxon>Viridiplantae</taxon>
        <taxon>Streptophyta</taxon>
        <taxon>Embryophyta</taxon>
        <taxon>Tracheophyta</taxon>
        <taxon>Spermatophyta</taxon>
        <taxon>Magnoliopsida</taxon>
        <taxon>Liliopsida</taxon>
        <taxon>Poales</taxon>
        <taxon>Poaceae</taxon>
        <taxon>PACMAD clade</taxon>
        <taxon>Arundinoideae</taxon>
        <taxon>Arundineae</taxon>
        <taxon>Arundo</taxon>
    </lineage>
</organism>
<dbReference type="AlphaFoldDB" id="A0A0A8Z3C1"/>
<dbReference type="EMBL" id="GBRH01268543">
    <property type="protein sequence ID" value="JAD29352.1"/>
    <property type="molecule type" value="Transcribed_RNA"/>
</dbReference>
<reference evidence="1" key="2">
    <citation type="journal article" date="2015" name="Data Brief">
        <title>Shoot transcriptome of the giant reed, Arundo donax.</title>
        <authorList>
            <person name="Barrero R.A."/>
            <person name="Guerrero F.D."/>
            <person name="Moolhuijzen P."/>
            <person name="Goolsby J.A."/>
            <person name="Tidwell J."/>
            <person name="Bellgard S.E."/>
            <person name="Bellgard M.I."/>
        </authorList>
    </citation>
    <scope>NUCLEOTIDE SEQUENCE</scope>
    <source>
        <tissue evidence="1">Shoot tissue taken approximately 20 cm above the soil surface</tissue>
    </source>
</reference>
<sequence>MHAIPKGGNNEKRCRQSWREESRAFFQAKMRRNISPMSTSPARFFCFMTSLCSAGSCWRDQGEHVCTVAQG</sequence>
<protein>
    <submittedName>
        <fullName evidence="1">Uncharacterized protein</fullName>
    </submittedName>
</protein>